<name>F6PR23_CIOIN</name>
<reference evidence="3" key="4">
    <citation type="submission" date="2025-09" db="UniProtKB">
        <authorList>
            <consortium name="Ensembl"/>
        </authorList>
    </citation>
    <scope>IDENTIFICATION</scope>
</reference>
<organism evidence="3 4">
    <name type="scientific">Ciona intestinalis</name>
    <name type="common">Transparent sea squirt</name>
    <name type="synonym">Ascidia intestinalis</name>
    <dbReference type="NCBI Taxonomy" id="7719"/>
    <lineage>
        <taxon>Eukaryota</taxon>
        <taxon>Metazoa</taxon>
        <taxon>Chordata</taxon>
        <taxon>Tunicata</taxon>
        <taxon>Ascidiacea</taxon>
        <taxon>Phlebobranchia</taxon>
        <taxon>Cionidae</taxon>
        <taxon>Ciona</taxon>
    </lineage>
</organism>
<dbReference type="RefSeq" id="XP_002130681.1">
    <property type="nucleotide sequence ID" value="XM_002130645.4"/>
</dbReference>
<feature type="region of interest" description="Disordered" evidence="1">
    <location>
        <begin position="1"/>
        <end position="51"/>
    </location>
</feature>
<protein>
    <submittedName>
        <fullName evidence="3">Uncharacterized LOC100176916</fullName>
    </submittedName>
</protein>
<keyword evidence="2" id="KW-0472">Membrane</keyword>
<accession>A0A1W2WGT6</accession>
<evidence type="ECO:0000313" key="3">
    <source>
        <dbReference type="Ensembl" id="ENSCINP00000013091.1"/>
    </source>
</evidence>
<feature type="transmembrane region" description="Helical" evidence="2">
    <location>
        <begin position="141"/>
        <end position="162"/>
    </location>
</feature>
<proteinExistence type="predicted"/>
<dbReference type="KEGG" id="cin:100176916"/>
<dbReference type="Ensembl" id="ENSCINT00000013091.1">
    <property type="protein sequence ID" value="ENSCINP00000013091.1"/>
    <property type="gene ID" value="ENSCING00000006354.1"/>
</dbReference>
<evidence type="ECO:0000256" key="2">
    <source>
        <dbReference type="SAM" id="Phobius"/>
    </source>
</evidence>
<dbReference type="HOGENOM" id="CLU_1004555_0_0_1"/>
<feature type="region of interest" description="Disordered" evidence="1">
    <location>
        <begin position="74"/>
        <end position="95"/>
    </location>
</feature>
<gene>
    <name evidence="3" type="primary">LOC100176916</name>
</gene>
<accession>F6PR23</accession>
<feature type="compositionally biased region" description="Polar residues" evidence="1">
    <location>
        <begin position="256"/>
        <end position="265"/>
    </location>
</feature>
<feature type="region of interest" description="Disordered" evidence="1">
    <location>
        <begin position="255"/>
        <end position="277"/>
    </location>
</feature>
<evidence type="ECO:0000313" key="4">
    <source>
        <dbReference type="Proteomes" id="UP000008144"/>
    </source>
</evidence>
<sequence length="277" mass="31703">MNDNEEPSRRELEVKQVTESQPVPADDEINNDDETTHSTSNEHITTHEQNVDTVDTIGVTLDYEPPTSNIIITTDEQSFNNPDELEQTERRSRTHQPRNEVGIVSFYSRHWFGQCVSGVFTGIIFLSIGIVFIVYFQSLPIYIGILFILVSIPPCCMAANRYKYAMERQRRYERRQRSRLAREQIRAAFAQSEANRPSQLPMADFPPSYSNLAFDVNEQEDTWTNCSSEVFDSALPSYADFIQMKKQSEEEIATVGEQNQTCSLTSEESGENSSNRE</sequence>
<reference evidence="3" key="2">
    <citation type="journal article" date="2008" name="Genome Biol.">
        <title>Improved genome assembly and evidence-based global gene model set for the chordate Ciona intestinalis: new insight into intron and operon populations.</title>
        <authorList>
            <person name="Satou Y."/>
            <person name="Mineta K."/>
            <person name="Ogasawara M."/>
            <person name="Sasakura Y."/>
            <person name="Shoguchi E."/>
            <person name="Ueno K."/>
            <person name="Yamada L."/>
            <person name="Matsumoto J."/>
            <person name="Wasserscheid J."/>
            <person name="Dewar K."/>
            <person name="Wiley G.B."/>
            <person name="Macmil S.L."/>
            <person name="Roe B.A."/>
            <person name="Zeller R.W."/>
            <person name="Hastings K.E."/>
            <person name="Lemaire P."/>
            <person name="Lindquist E."/>
            <person name="Endo T."/>
            <person name="Hotta K."/>
            <person name="Inaba K."/>
        </authorList>
    </citation>
    <scope>NUCLEOTIDE SEQUENCE [LARGE SCALE GENOMIC DNA]</scope>
    <source>
        <strain evidence="3">wild type</strain>
    </source>
</reference>
<reference evidence="3" key="3">
    <citation type="submission" date="2025-08" db="UniProtKB">
        <authorList>
            <consortium name="Ensembl"/>
        </authorList>
    </citation>
    <scope>IDENTIFICATION</scope>
</reference>
<keyword evidence="2" id="KW-1133">Transmembrane helix</keyword>
<reference evidence="4" key="1">
    <citation type="journal article" date="2002" name="Science">
        <title>The draft genome of Ciona intestinalis: insights into chordate and vertebrate origins.</title>
        <authorList>
            <person name="Dehal P."/>
            <person name="Satou Y."/>
            <person name="Campbell R.K."/>
            <person name="Chapman J."/>
            <person name="Degnan B."/>
            <person name="De Tomaso A."/>
            <person name="Davidson B."/>
            <person name="Di Gregorio A."/>
            <person name="Gelpke M."/>
            <person name="Goodstein D.M."/>
            <person name="Harafuji N."/>
            <person name="Hastings K.E."/>
            <person name="Ho I."/>
            <person name="Hotta K."/>
            <person name="Huang W."/>
            <person name="Kawashima T."/>
            <person name="Lemaire P."/>
            <person name="Martinez D."/>
            <person name="Meinertzhagen I.A."/>
            <person name="Necula S."/>
            <person name="Nonaka M."/>
            <person name="Putnam N."/>
            <person name="Rash S."/>
            <person name="Saiga H."/>
            <person name="Satake M."/>
            <person name="Terry A."/>
            <person name="Yamada L."/>
            <person name="Wang H.G."/>
            <person name="Awazu S."/>
            <person name="Azumi K."/>
            <person name="Boore J."/>
            <person name="Branno M."/>
            <person name="Chin-Bow S."/>
            <person name="DeSantis R."/>
            <person name="Doyle S."/>
            <person name="Francino P."/>
            <person name="Keys D.N."/>
            <person name="Haga S."/>
            <person name="Hayashi H."/>
            <person name="Hino K."/>
            <person name="Imai K.S."/>
            <person name="Inaba K."/>
            <person name="Kano S."/>
            <person name="Kobayashi K."/>
            <person name="Kobayashi M."/>
            <person name="Lee B.I."/>
            <person name="Makabe K.W."/>
            <person name="Manohar C."/>
            <person name="Matassi G."/>
            <person name="Medina M."/>
            <person name="Mochizuki Y."/>
            <person name="Mount S."/>
            <person name="Morishita T."/>
            <person name="Miura S."/>
            <person name="Nakayama A."/>
            <person name="Nishizaka S."/>
            <person name="Nomoto H."/>
            <person name="Ohta F."/>
            <person name="Oishi K."/>
            <person name="Rigoutsos I."/>
            <person name="Sano M."/>
            <person name="Sasaki A."/>
            <person name="Sasakura Y."/>
            <person name="Shoguchi E."/>
            <person name="Shin-i T."/>
            <person name="Spagnuolo A."/>
            <person name="Stainier D."/>
            <person name="Suzuki M.M."/>
            <person name="Tassy O."/>
            <person name="Takatori N."/>
            <person name="Tokuoka M."/>
            <person name="Yagi K."/>
            <person name="Yoshizaki F."/>
            <person name="Wada S."/>
            <person name="Zhang C."/>
            <person name="Hyatt P.D."/>
            <person name="Larimer F."/>
            <person name="Detter C."/>
            <person name="Doggett N."/>
            <person name="Glavina T."/>
            <person name="Hawkins T."/>
            <person name="Richardson P."/>
            <person name="Lucas S."/>
            <person name="Kohara Y."/>
            <person name="Levine M."/>
            <person name="Satoh N."/>
            <person name="Rokhsar D.S."/>
        </authorList>
    </citation>
    <scope>NUCLEOTIDE SEQUENCE [LARGE SCALE GENOMIC DNA]</scope>
</reference>
<dbReference type="AlphaFoldDB" id="F6PR23"/>
<dbReference type="InParanoid" id="F6PR23"/>
<dbReference type="Proteomes" id="UP000008144">
    <property type="component" value="Chromosome 12"/>
</dbReference>
<dbReference type="EMBL" id="EAAA01001043">
    <property type="status" value="NOT_ANNOTATED_CDS"/>
    <property type="molecule type" value="Genomic_DNA"/>
</dbReference>
<evidence type="ECO:0000256" key="1">
    <source>
        <dbReference type="SAM" id="MobiDB-lite"/>
    </source>
</evidence>
<feature type="transmembrane region" description="Helical" evidence="2">
    <location>
        <begin position="115"/>
        <end position="135"/>
    </location>
</feature>
<keyword evidence="2" id="KW-0812">Transmembrane</keyword>
<keyword evidence="4" id="KW-1185">Reference proteome</keyword>
<feature type="compositionally biased region" description="Basic and acidic residues" evidence="1">
    <location>
        <begin position="1"/>
        <end position="16"/>
    </location>
</feature>
<dbReference type="GeneID" id="100176916"/>